<organism evidence="1 2">
    <name type="scientific">Candidatus Nitrosomaritimum aestuariumsis</name>
    <dbReference type="NCBI Taxonomy" id="3342354"/>
    <lineage>
        <taxon>Archaea</taxon>
        <taxon>Nitrososphaerota</taxon>
        <taxon>Nitrososphaeria</taxon>
        <taxon>Nitrosopumilales</taxon>
        <taxon>Nitrosopumilaceae</taxon>
        <taxon>Candidatus Nitrosomaritimum</taxon>
    </lineage>
</organism>
<evidence type="ECO:0000313" key="1">
    <source>
        <dbReference type="EMBL" id="MBA4452425.1"/>
    </source>
</evidence>
<accession>A0AC60VYC5</accession>
<dbReference type="EMBL" id="JACEMZ010000023">
    <property type="protein sequence ID" value="MBA4452425.1"/>
    <property type="molecule type" value="Genomic_DNA"/>
</dbReference>
<proteinExistence type="predicted"/>
<sequence>MVKPIPDGFHSVTPSIVVGDAKEAIEFYKKAFDAKEIYKFPTPDGKILHSMFQIGDSRIMMSDEFTSMGIRSPTTVGGTSITLHLYVEDADKIFKQAIDAGAVVTMPIVDAFWGDRYGIVMDPYGHLWAIATHKIDMTPEGLRKAGEEYFANLAKQ</sequence>
<gene>
    <name evidence="1" type="ORF">H2B03_04540</name>
</gene>
<dbReference type="Proteomes" id="UP000559653">
    <property type="component" value="Unassembled WGS sequence"/>
</dbReference>
<evidence type="ECO:0000313" key="2">
    <source>
        <dbReference type="Proteomes" id="UP000559653"/>
    </source>
</evidence>
<name>A0AC60VYC5_9ARCH</name>
<protein>
    <submittedName>
        <fullName evidence="1">VOC family protein</fullName>
    </submittedName>
</protein>
<comment type="caution">
    <text evidence="1">The sequence shown here is derived from an EMBL/GenBank/DDBJ whole genome shotgun (WGS) entry which is preliminary data.</text>
</comment>
<reference evidence="1 2" key="1">
    <citation type="journal article" date="2020" name="Appl. Environ. Microbiol.">
        <title>Genomic Characteristics of a Novel Species of Ammonia-Oxidizing Archaea from the Jiulong River Estuary.</title>
        <authorList>
            <person name="Zou D."/>
            <person name="Wan R."/>
            <person name="Han L."/>
            <person name="Xu M.N."/>
            <person name="Liu Y."/>
            <person name="Liu H."/>
            <person name="Kao S.J."/>
            <person name="Li M."/>
        </authorList>
    </citation>
    <scope>NUCLEOTIDE SEQUENCE [LARGE SCALE GENOMIC DNA]</scope>
    <source>
        <strain evidence="1">W1bin1</strain>
    </source>
</reference>